<dbReference type="GO" id="GO:0004521">
    <property type="term" value="F:RNA endonuclease activity"/>
    <property type="evidence" value="ECO:0007669"/>
    <property type="project" value="UniProtKB-ARBA"/>
</dbReference>
<accession>A0A9Q0MZB3</accession>
<gene>
    <name evidence="3" type="primary">AGO2_1</name>
    <name evidence="3" type="ORF">Bhyg_05647</name>
</gene>
<dbReference type="InterPro" id="IPR032474">
    <property type="entry name" value="Argonaute_N"/>
</dbReference>
<feature type="region of interest" description="Disordered" evidence="1">
    <location>
        <begin position="1"/>
        <end position="226"/>
    </location>
</feature>
<dbReference type="CDD" id="cd02846">
    <property type="entry name" value="PAZ_argonaute_like"/>
    <property type="match status" value="1"/>
</dbReference>
<protein>
    <submittedName>
        <fullName evidence="3">Protein argonaute-2</fullName>
    </submittedName>
</protein>
<dbReference type="InterPro" id="IPR036085">
    <property type="entry name" value="PAZ_dom_sf"/>
</dbReference>
<dbReference type="OrthoDB" id="10252740at2759"/>
<feature type="non-terminal residue" evidence="3">
    <location>
        <position position="1"/>
    </location>
</feature>
<comment type="caution">
    <text evidence="3">The sequence shown here is derived from an EMBL/GenBank/DDBJ whole genome shotgun (WGS) entry which is preliminary data.</text>
</comment>
<dbReference type="GO" id="GO:0003723">
    <property type="term" value="F:RNA binding"/>
    <property type="evidence" value="ECO:0007669"/>
    <property type="project" value="InterPro"/>
</dbReference>
<evidence type="ECO:0000313" key="4">
    <source>
        <dbReference type="Proteomes" id="UP001151699"/>
    </source>
</evidence>
<dbReference type="Proteomes" id="UP001151699">
    <property type="component" value="Chromosome B"/>
</dbReference>
<dbReference type="EMBL" id="WJQU01000002">
    <property type="protein sequence ID" value="KAJ6640715.1"/>
    <property type="molecule type" value="Genomic_DNA"/>
</dbReference>
<dbReference type="GO" id="GO:0005737">
    <property type="term" value="C:cytoplasm"/>
    <property type="evidence" value="ECO:0007669"/>
    <property type="project" value="UniProtKB-ARBA"/>
</dbReference>
<feature type="compositionally biased region" description="Low complexity" evidence="1">
    <location>
        <begin position="49"/>
        <end position="191"/>
    </location>
</feature>
<dbReference type="AlphaFoldDB" id="A0A9Q0MZB3"/>
<evidence type="ECO:0000259" key="2">
    <source>
        <dbReference type="PROSITE" id="PS50821"/>
    </source>
</evidence>
<dbReference type="SMART" id="SM01163">
    <property type="entry name" value="DUF1785"/>
    <property type="match status" value="1"/>
</dbReference>
<dbReference type="Pfam" id="PF08699">
    <property type="entry name" value="ArgoL1"/>
    <property type="match status" value="1"/>
</dbReference>
<dbReference type="InterPro" id="IPR014811">
    <property type="entry name" value="ArgoL1"/>
</dbReference>
<evidence type="ECO:0000256" key="1">
    <source>
        <dbReference type="SAM" id="MobiDB-lite"/>
    </source>
</evidence>
<dbReference type="Gene3D" id="2.170.260.10">
    <property type="entry name" value="paz domain"/>
    <property type="match status" value="1"/>
</dbReference>
<name>A0A9Q0MZB3_9DIPT</name>
<sequence length="572" mass="64291">MGKKKGKSDKKSESQQQAQSQPQGRSTSQPQAAQQASAQQPQSRPPSQPQASQQARAQQPQSKPTSQPQVPQQRRSQQPQGWPTYQPQVPQQRRSQQPQGWPTYQPQVPQQGRPQQPQGWPTSQPQVLQQPSAQQPQGWPTFQPQVPQQASAQQPQGWPTSQPQVLQQARAQQPQSRPSSQPQPPSQGQSSRGKPKQPKKDTDEPKPRKKSQKNAPRQCEDTTGVADDFETMSISSGSVASSSTPTKTIPTLALFPVTQNIGSGTKGRRVMVDVNFVALCIEKLLPTVYQYDVTIEPALPKRWLPKIFEVYRQKNFNNIFVAFDGKKIAVSPKILPVNDKIEKETKVTDENGRERVYMVSMKEARDSKIDFRSLKNYTSMRQYDAPLRAMQMLEIVLKAPFLDKDGVQAGRSFFLRPGAKERYDLGDNYELWTGLYQATVLGSRPYLNVDIAHKAFPSERRVCDILIGVDLKRQLDPKNASSLQSHLNGLMIKYSLPGNNASCRSFKFMRLAADSKTEKFINDADKKEYTIESYFRSRGVTIQYPLLPTLKLGNSIKNITVPLELCVVDGNQ</sequence>
<feature type="domain" description="PAZ" evidence="2">
    <location>
        <begin position="461"/>
        <end position="570"/>
    </location>
</feature>
<dbReference type="GO" id="GO:0035194">
    <property type="term" value="P:regulatory ncRNA-mediated post-transcriptional gene silencing"/>
    <property type="evidence" value="ECO:0007669"/>
    <property type="project" value="UniProtKB-ARBA"/>
</dbReference>
<dbReference type="Pfam" id="PF16486">
    <property type="entry name" value="ArgoN"/>
    <property type="match status" value="1"/>
</dbReference>
<feature type="compositionally biased region" description="Low complexity" evidence="1">
    <location>
        <begin position="14"/>
        <end position="42"/>
    </location>
</feature>
<proteinExistence type="predicted"/>
<dbReference type="InterPro" id="IPR003100">
    <property type="entry name" value="PAZ_dom"/>
</dbReference>
<evidence type="ECO:0000313" key="3">
    <source>
        <dbReference type="EMBL" id="KAJ6640715.1"/>
    </source>
</evidence>
<dbReference type="Pfam" id="PF02170">
    <property type="entry name" value="PAZ"/>
    <property type="match status" value="1"/>
</dbReference>
<dbReference type="PROSITE" id="PS50821">
    <property type="entry name" value="PAZ"/>
    <property type="match status" value="1"/>
</dbReference>
<organism evidence="3 4">
    <name type="scientific">Pseudolycoriella hygida</name>
    <dbReference type="NCBI Taxonomy" id="35572"/>
    <lineage>
        <taxon>Eukaryota</taxon>
        <taxon>Metazoa</taxon>
        <taxon>Ecdysozoa</taxon>
        <taxon>Arthropoda</taxon>
        <taxon>Hexapoda</taxon>
        <taxon>Insecta</taxon>
        <taxon>Pterygota</taxon>
        <taxon>Neoptera</taxon>
        <taxon>Endopterygota</taxon>
        <taxon>Diptera</taxon>
        <taxon>Nematocera</taxon>
        <taxon>Sciaroidea</taxon>
        <taxon>Sciaridae</taxon>
        <taxon>Pseudolycoriella</taxon>
    </lineage>
</organism>
<dbReference type="PANTHER" id="PTHR22891">
    <property type="entry name" value="EUKARYOTIC TRANSLATION INITIATION FACTOR 2C"/>
    <property type="match status" value="1"/>
</dbReference>
<dbReference type="SUPFAM" id="SSF101690">
    <property type="entry name" value="PAZ domain"/>
    <property type="match status" value="1"/>
</dbReference>
<reference evidence="3" key="1">
    <citation type="submission" date="2022-07" db="EMBL/GenBank/DDBJ databases">
        <authorList>
            <person name="Trinca V."/>
            <person name="Uliana J.V.C."/>
            <person name="Torres T.T."/>
            <person name="Ward R.J."/>
            <person name="Monesi N."/>
        </authorList>
    </citation>
    <scope>NUCLEOTIDE SEQUENCE</scope>
    <source>
        <strain evidence="3">HSMRA1968</strain>
        <tissue evidence="3">Whole embryos</tissue>
    </source>
</reference>
<keyword evidence="4" id="KW-1185">Reference proteome</keyword>